<feature type="region of interest" description="Disordered" evidence="1">
    <location>
        <begin position="176"/>
        <end position="211"/>
    </location>
</feature>
<feature type="region of interest" description="Disordered" evidence="1">
    <location>
        <begin position="227"/>
        <end position="305"/>
    </location>
</feature>
<evidence type="ECO:0000313" key="5">
    <source>
        <dbReference type="Proteomes" id="UP000254467"/>
    </source>
</evidence>
<evidence type="ECO:0000256" key="2">
    <source>
        <dbReference type="SAM" id="Phobius"/>
    </source>
</evidence>
<evidence type="ECO:0000256" key="1">
    <source>
        <dbReference type="SAM" id="MobiDB-lite"/>
    </source>
</evidence>
<evidence type="ECO:0008006" key="6">
    <source>
        <dbReference type="Google" id="ProtNLM"/>
    </source>
</evidence>
<organism evidence="4 5">
    <name type="scientific">Corynebacterium pilosum</name>
    <dbReference type="NCBI Taxonomy" id="35756"/>
    <lineage>
        <taxon>Bacteria</taxon>
        <taxon>Bacillati</taxon>
        <taxon>Actinomycetota</taxon>
        <taxon>Actinomycetes</taxon>
        <taxon>Mycobacteriales</taxon>
        <taxon>Corynebacteriaceae</taxon>
        <taxon>Corynebacterium</taxon>
    </lineage>
</organism>
<feature type="chain" id="PRO_5016597438" description="Secreted protein" evidence="3">
    <location>
        <begin position="24"/>
        <end position="352"/>
    </location>
</feature>
<proteinExistence type="predicted"/>
<keyword evidence="2" id="KW-0472">Membrane</keyword>
<protein>
    <recommendedName>
        <fullName evidence="6">Secreted protein</fullName>
    </recommendedName>
</protein>
<keyword evidence="5" id="KW-1185">Reference proteome</keyword>
<keyword evidence="3" id="KW-0732">Signal</keyword>
<feature type="transmembrane region" description="Helical" evidence="2">
    <location>
        <begin position="317"/>
        <end position="336"/>
    </location>
</feature>
<feature type="signal peptide" evidence="3">
    <location>
        <begin position="1"/>
        <end position="23"/>
    </location>
</feature>
<dbReference type="STRING" id="35756.GCA_001044155_02364"/>
<dbReference type="EMBL" id="UFXQ01000001">
    <property type="protein sequence ID" value="STC70304.1"/>
    <property type="molecule type" value="Genomic_DNA"/>
</dbReference>
<name>A0A376CPE5_9CORY</name>
<accession>A0A376CPE5</accession>
<feature type="compositionally biased region" description="Basic and acidic residues" evidence="1">
    <location>
        <begin position="176"/>
        <end position="202"/>
    </location>
</feature>
<feature type="compositionally biased region" description="Acidic residues" evidence="1">
    <location>
        <begin position="269"/>
        <end position="282"/>
    </location>
</feature>
<keyword evidence="2" id="KW-1133">Transmembrane helix</keyword>
<dbReference type="AlphaFoldDB" id="A0A376CPE5"/>
<feature type="compositionally biased region" description="Low complexity" evidence="1">
    <location>
        <begin position="227"/>
        <end position="268"/>
    </location>
</feature>
<evidence type="ECO:0000256" key="3">
    <source>
        <dbReference type="SAM" id="SignalP"/>
    </source>
</evidence>
<dbReference type="Proteomes" id="UP000254467">
    <property type="component" value="Unassembled WGS sequence"/>
</dbReference>
<sequence>MRKIIALFLAGGLTLSVMPGAGAETPEPQLAIVCHDDGCEVFALDDDRLHDVALFTADGTTIEASLVPVGDVEGEPDRVELTESEGPGTLTVETDDDGSVEISATEPGDYQGELVLSSESSSSSLAFGARFGKALLSEESWQAWDAWADQSPEAIRADILEWNSEMKKLDAAAEKLNKQAKQADNDKRRETNREAARKHGEKTLQAQAAASAAVPSSAAAVAPPAASAPQSASAPVGTSHAPATGGSSVAGGAASGGTAPVSGGTQETETGEETEELVEEPQVEAGQGQSSISALQAAPETEPHQAVAAQQDRFVEGAVLGAGIIALLVGLLKFAMALGEARGLRRATEQKD</sequence>
<evidence type="ECO:0000313" key="4">
    <source>
        <dbReference type="EMBL" id="STC70304.1"/>
    </source>
</evidence>
<dbReference type="RefSeq" id="WP_018580770.1">
    <property type="nucleotide sequence ID" value="NZ_LDYD01000008.1"/>
</dbReference>
<reference evidence="4 5" key="1">
    <citation type="submission" date="2018-06" db="EMBL/GenBank/DDBJ databases">
        <authorList>
            <consortium name="Pathogen Informatics"/>
            <person name="Doyle S."/>
        </authorList>
    </citation>
    <scope>NUCLEOTIDE SEQUENCE [LARGE SCALE GENOMIC DNA]</scope>
    <source>
        <strain evidence="4 5">NCTC11862</strain>
    </source>
</reference>
<gene>
    <name evidence="4" type="ORF">NCTC11862_02114</name>
</gene>
<keyword evidence="2" id="KW-0812">Transmembrane</keyword>